<gene>
    <name evidence="2" type="ORF">CAMSH0001_1425</name>
</gene>
<keyword evidence="1" id="KW-0812">Transmembrane</keyword>
<sequence>MLFASKIGSNLTCFLAERIKFCYGTPRIKPKFEQLNLRAFGVKFDGWFLVFIFSKMWVLGGKFWGKFEVKFATVKFKKASRI</sequence>
<evidence type="ECO:0000313" key="3">
    <source>
        <dbReference type="Proteomes" id="UP000003107"/>
    </source>
</evidence>
<keyword evidence="3" id="KW-1185">Reference proteome</keyword>
<keyword evidence="1" id="KW-1133">Transmembrane helix</keyword>
<evidence type="ECO:0000313" key="2">
    <source>
        <dbReference type="EMBL" id="EET78821.1"/>
    </source>
</evidence>
<dbReference type="AlphaFoldDB" id="C6RIS8"/>
<name>C6RIS8_9BACT</name>
<accession>C6RIS8</accession>
<dbReference type="EMBL" id="ACVQ01000032">
    <property type="protein sequence ID" value="EET78821.1"/>
    <property type="molecule type" value="Genomic_DNA"/>
</dbReference>
<protein>
    <submittedName>
        <fullName evidence="2">Uncharacterized protein</fullName>
    </submittedName>
</protein>
<keyword evidence="1" id="KW-0472">Membrane</keyword>
<feature type="transmembrane region" description="Helical" evidence="1">
    <location>
        <begin position="46"/>
        <end position="65"/>
    </location>
</feature>
<organism evidence="2 3">
    <name type="scientific">Campylobacter showae RM3277</name>
    <dbReference type="NCBI Taxonomy" id="553219"/>
    <lineage>
        <taxon>Bacteria</taxon>
        <taxon>Pseudomonadati</taxon>
        <taxon>Campylobacterota</taxon>
        <taxon>Epsilonproteobacteria</taxon>
        <taxon>Campylobacterales</taxon>
        <taxon>Campylobacteraceae</taxon>
        <taxon>Campylobacter</taxon>
    </lineage>
</organism>
<proteinExistence type="predicted"/>
<comment type="caution">
    <text evidence="2">The sequence shown here is derived from an EMBL/GenBank/DDBJ whole genome shotgun (WGS) entry which is preliminary data.</text>
</comment>
<evidence type="ECO:0000256" key="1">
    <source>
        <dbReference type="SAM" id="Phobius"/>
    </source>
</evidence>
<reference evidence="2 3" key="1">
    <citation type="submission" date="2009-07" db="EMBL/GenBank/DDBJ databases">
        <authorList>
            <person name="Madupu R."/>
            <person name="Sebastian Y."/>
            <person name="Durkin A.S."/>
            <person name="Torralba M."/>
            <person name="Methe B."/>
            <person name="Sutton G.G."/>
            <person name="Strausberg R.L."/>
            <person name="Nelson K.E."/>
        </authorList>
    </citation>
    <scope>NUCLEOTIDE SEQUENCE [LARGE SCALE GENOMIC DNA]</scope>
    <source>
        <strain evidence="2 3">RM3277</strain>
    </source>
</reference>
<dbReference type="Proteomes" id="UP000003107">
    <property type="component" value="Unassembled WGS sequence"/>
</dbReference>